<evidence type="ECO:0000313" key="14">
    <source>
        <dbReference type="EMBL" id="GER85687.1"/>
    </source>
</evidence>
<keyword evidence="5 13" id="KW-0812">Transmembrane</keyword>
<keyword evidence="8 13" id="KW-0472">Membrane</keyword>
<dbReference type="NCBIfam" id="TIGR00560">
    <property type="entry name" value="pgsA"/>
    <property type="match status" value="1"/>
</dbReference>
<evidence type="ECO:0000256" key="7">
    <source>
        <dbReference type="ARBA" id="ARBA00023098"/>
    </source>
</evidence>
<feature type="transmembrane region" description="Helical" evidence="13">
    <location>
        <begin position="167"/>
        <end position="192"/>
    </location>
</feature>
<dbReference type="GO" id="GO:0016020">
    <property type="term" value="C:membrane"/>
    <property type="evidence" value="ECO:0007669"/>
    <property type="project" value="UniProtKB-SubCell"/>
</dbReference>
<evidence type="ECO:0000256" key="1">
    <source>
        <dbReference type="ARBA" id="ARBA00004141"/>
    </source>
</evidence>
<dbReference type="PIRSF" id="PIRSF000847">
    <property type="entry name" value="Phos_ph_gly_syn"/>
    <property type="match status" value="1"/>
</dbReference>
<dbReference type="PANTHER" id="PTHR14269:SF62">
    <property type="entry name" value="CDP-DIACYLGLYCEROL--GLYCEROL-3-PHOSPHATE 3-PHOSPHATIDYLTRANSFERASE 1, CHLOROPLASTIC"/>
    <property type="match status" value="1"/>
</dbReference>
<sequence>MQHVPNLLSLSRIASTLLIFILVLLNQHWAFFVATVFFVLASITDLLDGYLARRYHLVSSLGVFLDLTADKVFVSSILIALVQIGLVPAWIVVIIVAREFLVTGLRSMAAAQGTVIAAGRWGKQKTFITLLAIGGILLAHGLGDPRLALFPTPVLTLSPVAWSPSSLLHLLADIALVLATFWTIMSGVEYVLRALPLLQGKKDHLSA</sequence>
<dbReference type="InterPro" id="IPR000462">
    <property type="entry name" value="CDP-OH_P_trans"/>
</dbReference>
<name>A0A5J4KGW7_9CHLR</name>
<dbReference type="PROSITE" id="PS00379">
    <property type="entry name" value="CDP_ALCOHOL_P_TRANSF"/>
    <property type="match status" value="1"/>
</dbReference>
<dbReference type="InterPro" id="IPR050324">
    <property type="entry name" value="CDP-alcohol_PTase-I"/>
</dbReference>
<protein>
    <recommendedName>
        <fullName evidence="11">CDP-diacylglycerol--glycerol-3-phosphate 3-phosphatidyltransferase</fullName>
        <ecNumber evidence="11">2.7.8.5</ecNumber>
    </recommendedName>
</protein>
<dbReference type="GO" id="GO:0008444">
    <property type="term" value="F:CDP-diacylglycerol-glycerol-3-phosphate 3-phosphatidyltransferase activity"/>
    <property type="evidence" value="ECO:0007669"/>
    <property type="project" value="UniProtKB-UniRule"/>
</dbReference>
<evidence type="ECO:0000256" key="12">
    <source>
        <dbReference type="RuleBase" id="RU003750"/>
    </source>
</evidence>
<accession>A0A5J4KGW7</accession>
<dbReference type="AlphaFoldDB" id="A0A5J4KGW7"/>
<evidence type="ECO:0000256" key="6">
    <source>
        <dbReference type="ARBA" id="ARBA00022989"/>
    </source>
</evidence>
<dbReference type="InterPro" id="IPR004570">
    <property type="entry name" value="Phosphatidylglycerol_P_synth"/>
</dbReference>
<keyword evidence="7" id="KW-0443">Lipid metabolism</keyword>
<evidence type="ECO:0000256" key="11">
    <source>
        <dbReference type="NCBIfam" id="TIGR00560"/>
    </source>
</evidence>
<dbReference type="RefSeq" id="WP_151730122.1">
    <property type="nucleotide sequence ID" value="NZ_BKZV01000009.1"/>
</dbReference>
<evidence type="ECO:0000256" key="9">
    <source>
        <dbReference type="ARBA" id="ARBA00023209"/>
    </source>
</evidence>
<evidence type="ECO:0000256" key="13">
    <source>
        <dbReference type="SAM" id="Phobius"/>
    </source>
</evidence>
<gene>
    <name evidence="14" type="ORF">KTAU_43210</name>
</gene>
<reference evidence="14 15" key="1">
    <citation type="journal article" date="2019" name="Int. J. Syst. Evol. Microbiol.">
        <title>Thermogemmatispora aurantia sp. nov. and Thermogemmatispora argillosa sp. nov., within the class Ktedonobacteria, and emended description of the genus Thermogemmatispora.</title>
        <authorList>
            <person name="Zheng Y."/>
            <person name="Wang C.M."/>
            <person name="Sakai Y."/>
            <person name="Abe K."/>
            <person name="Yokota A."/>
            <person name="Yabe S."/>
        </authorList>
    </citation>
    <scope>NUCLEOTIDE SEQUENCE [LARGE SCALE GENOMIC DNA]</scope>
    <source>
        <strain evidence="14 15">A1-2</strain>
    </source>
</reference>
<keyword evidence="15" id="KW-1185">Reference proteome</keyword>
<dbReference type="Proteomes" id="UP000334820">
    <property type="component" value="Unassembled WGS sequence"/>
</dbReference>
<dbReference type="Pfam" id="PF01066">
    <property type="entry name" value="CDP-OH_P_transf"/>
    <property type="match status" value="1"/>
</dbReference>
<evidence type="ECO:0000256" key="10">
    <source>
        <dbReference type="ARBA" id="ARBA00023264"/>
    </source>
</evidence>
<comment type="caution">
    <text evidence="14">The sequence shown here is derived from an EMBL/GenBank/DDBJ whole genome shotgun (WGS) entry which is preliminary data.</text>
</comment>
<feature type="transmembrane region" description="Helical" evidence="13">
    <location>
        <begin position="72"/>
        <end position="97"/>
    </location>
</feature>
<keyword evidence="3" id="KW-0444">Lipid biosynthesis</keyword>
<evidence type="ECO:0000256" key="4">
    <source>
        <dbReference type="ARBA" id="ARBA00022679"/>
    </source>
</evidence>
<evidence type="ECO:0000256" key="8">
    <source>
        <dbReference type="ARBA" id="ARBA00023136"/>
    </source>
</evidence>
<evidence type="ECO:0000256" key="5">
    <source>
        <dbReference type="ARBA" id="ARBA00022692"/>
    </source>
</evidence>
<organism evidence="14 15">
    <name type="scientific">Thermogemmatispora aurantia</name>
    <dbReference type="NCBI Taxonomy" id="2045279"/>
    <lineage>
        <taxon>Bacteria</taxon>
        <taxon>Bacillati</taxon>
        <taxon>Chloroflexota</taxon>
        <taxon>Ktedonobacteria</taxon>
        <taxon>Thermogemmatisporales</taxon>
        <taxon>Thermogemmatisporaceae</taxon>
        <taxon>Thermogemmatispora</taxon>
    </lineage>
</organism>
<feature type="transmembrane region" description="Helical" evidence="13">
    <location>
        <begin position="126"/>
        <end position="143"/>
    </location>
</feature>
<dbReference type="GO" id="GO:0046474">
    <property type="term" value="P:glycerophospholipid biosynthetic process"/>
    <property type="evidence" value="ECO:0007669"/>
    <property type="project" value="TreeGrafter"/>
</dbReference>
<keyword evidence="6 13" id="KW-1133">Transmembrane helix</keyword>
<keyword evidence="10" id="KW-1208">Phospholipid metabolism</keyword>
<comment type="subcellular location">
    <subcellularLocation>
        <location evidence="1">Membrane</location>
        <topology evidence="1">Multi-pass membrane protein</topology>
    </subcellularLocation>
</comment>
<dbReference type="EC" id="2.7.8.5" evidence="11"/>
<keyword evidence="4 12" id="KW-0808">Transferase</keyword>
<evidence type="ECO:0000313" key="15">
    <source>
        <dbReference type="Proteomes" id="UP000334820"/>
    </source>
</evidence>
<dbReference type="Gene3D" id="1.20.120.1760">
    <property type="match status" value="1"/>
</dbReference>
<dbReference type="InterPro" id="IPR048254">
    <property type="entry name" value="CDP_ALCOHOL_P_TRANSF_CS"/>
</dbReference>
<comment type="similarity">
    <text evidence="2 12">Belongs to the CDP-alcohol phosphatidyltransferase class-I family.</text>
</comment>
<evidence type="ECO:0000256" key="3">
    <source>
        <dbReference type="ARBA" id="ARBA00022516"/>
    </source>
</evidence>
<dbReference type="InterPro" id="IPR043130">
    <property type="entry name" value="CDP-OH_PTrfase_TM_dom"/>
</dbReference>
<proteinExistence type="inferred from homology"/>
<dbReference type="EMBL" id="BKZV01000009">
    <property type="protein sequence ID" value="GER85687.1"/>
    <property type="molecule type" value="Genomic_DNA"/>
</dbReference>
<evidence type="ECO:0000256" key="2">
    <source>
        <dbReference type="ARBA" id="ARBA00010441"/>
    </source>
</evidence>
<keyword evidence="9" id="KW-0594">Phospholipid biosynthesis</keyword>
<dbReference type="PANTHER" id="PTHR14269">
    <property type="entry name" value="CDP-DIACYLGLYCEROL--GLYCEROL-3-PHOSPHATE 3-PHOSPHATIDYLTRANSFERASE-RELATED"/>
    <property type="match status" value="1"/>
</dbReference>